<organism evidence="3 4">
    <name type="scientific">Rubripirellula lacrimiformis</name>
    <dbReference type="NCBI Taxonomy" id="1930273"/>
    <lineage>
        <taxon>Bacteria</taxon>
        <taxon>Pseudomonadati</taxon>
        <taxon>Planctomycetota</taxon>
        <taxon>Planctomycetia</taxon>
        <taxon>Pirellulales</taxon>
        <taxon>Pirellulaceae</taxon>
        <taxon>Rubripirellula</taxon>
    </lineage>
</organism>
<feature type="chain" id="PRO_5022044620" evidence="2">
    <location>
        <begin position="22"/>
        <end position="95"/>
    </location>
</feature>
<name>A0A517NEZ8_9BACT</name>
<evidence type="ECO:0000256" key="1">
    <source>
        <dbReference type="SAM" id="MobiDB-lite"/>
    </source>
</evidence>
<feature type="region of interest" description="Disordered" evidence="1">
    <location>
        <begin position="30"/>
        <end position="54"/>
    </location>
</feature>
<dbReference type="AlphaFoldDB" id="A0A517NEZ8"/>
<keyword evidence="2" id="KW-0732">Signal</keyword>
<dbReference type="OrthoDB" id="291530at2"/>
<feature type="compositionally biased region" description="Polar residues" evidence="1">
    <location>
        <begin position="30"/>
        <end position="39"/>
    </location>
</feature>
<dbReference type="EMBL" id="CP036525">
    <property type="protein sequence ID" value="QDT05710.1"/>
    <property type="molecule type" value="Genomic_DNA"/>
</dbReference>
<dbReference type="Proteomes" id="UP000318538">
    <property type="component" value="Chromosome"/>
</dbReference>
<proteinExistence type="predicted"/>
<feature type="signal peptide" evidence="2">
    <location>
        <begin position="1"/>
        <end position="21"/>
    </location>
</feature>
<accession>A0A517NEZ8</accession>
<gene>
    <name evidence="3" type="ORF">K227x_41130</name>
</gene>
<evidence type="ECO:0000256" key="2">
    <source>
        <dbReference type="SAM" id="SignalP"/>
    </source>
</evidence>
<dbReference type="KEGG" id="rlc:K227x_41130"/>
<sequence precursor="true">MFSRLIAVATLASLMVSFAEARNPYNRYRTSMSRASRATPQRMATPPAVAAQRSNALSTTATSILQSPARMNEVYGPSILVRDTAADADEAGTVQ</sequence>
<evidence type="ECO:0000313" key="4">
    <source>
        <dbReference type="Proteomes" id="UP000318538"/>
    </source>
</evidence>
<keyword evidence="4" id="KW-1185">Reference proteome</keyword>
<protein>
    <submittedName>
        <fullName evidence="3">Uncharacterized protein</fullName>
    </submittedName>
</protein>
<dbReference type="RefSeq" id="WP_145171970.1">
    <property type="nucleotide sequence ID" value="NZ_CP036525.1"/>
</dbReference>
<reference evidence="3 4" key="1">
    <citation type="submission" date="2019-02" db="EMBL/GenBank/DDBJ databases">
        <title>Deep-cultivation of Planctomycetes and their phenomic and genomic characterization uncovers novel biology.</title>
        <authorList>
            <person name="Wiegand S."/>
            <person name="Jogler M."/>
            <person name="Boedeker C."/>
            <person name="Pinto D."/>
            <person name="Vollmers J."/>
            <person name="Rivas-Marin E."/>
            <person name="Kohn T."/>
            <person name="Peeters S.H."/>
            <person name="Heuer A."/>
            <person name="Rast P."/>
            <person name="Oberbeckmann S."/>
            <person name="Bunk B."/>
            <person name="Jeske O."/>
            <person name="Meyerdierks A."/>
            <person name="Storesund J.E."/>
            <person name="Kallscheuer N."/>
            <person name="Luecker S."/>
            <person name="Lage O.M."/>
            <person name="Pohl T."/>
            <person name="Merkel B.J."/>
            <person name="Hornburger P."/>
            <person name="Mueller R.-W."/>
            <person name="Bruemmer F."/>
            <person name="Labrenz M."/>
            <person name="Spormann A.M."/>
            <person name="Op den Camp H."/>
            <person name="Overmann J."/>
            <person name="Amann R."/>
            <person name="Jetten M.S.M."/>
            <person name="Mascher T."/>
            <person name="Medema M.H."/>
            <person name="Devos D.P."/>
            <person name="Kaster A.-K."/>
            <person name="Ovreas L."/>
            <person name="Rohde M."/>
            <person name="Galperin M.Y."/>
            <person name="Jogler C."/>
        </authorList>
    </citation>
    <scope>NUCLEOTIDE SEQUENCE [LARGE SCALE GENOMIC DNA]</scope>
    <source>
        <strain evidence="3 4">K22_7</strain>
    </source>
</reference>
<evidence type="ECO:0000313" key="3">
    <source>
        <dbReference type="EMBL" id="QDT05710.1"/>
    </source>
</evidence>